<dbReference type="EMBL" id="JBEPMC010000020">
    <property type="protein sequence ID" value="MET3583622.1"/>
    <property type="molecule type" value="Genomic_DNA"/>
</dbReference>
<dbReference type="Proteomes" id="UP001549204">
    <property type="component" value="Unassembled WGS sequence"/>
</dbReference>
<comment type="pathway">
    <text evidence="3">Porphyrin-containing compound metabolism; protoporphyrin-IX biosynthesis; coproporphyrinogen-III from 5-aminolevulinate: step 2/4.</text>
</comment>
<comment type="function">
    <text evidence="2">Tetrapolymerization of the monopyrrole PBG into the hydroxymethylbilane pre-uroporphyrinogen in several discrete steps.</text>
</comment>
<evidence type="ECO:0000256" key="6">
    <source>
        <dbReference type="ARBA" id="ARBA00023244"/>
    </source>
</evidence>
<comment type="similarity">
    <text evidence="4">Belongs to the HMBS family.</text>
</comment>
<comment type="cofactor">
    <cofactor evidence="1">
        <name>dipyrromethane</name>
        <dbReference type="ChEBI" id="CHEBI:60342"/>
    </cofactor>
</comment>
<dbReference type="Gene3D" id="3.30.160.40">
    <property type="entry name" value="Porphobilinogen deaminase, C-terminal domain"/>
    <property type="match status" value="1"/>
</dbReference>
<dbReference type="PANTHER" id="PTHR11557:SF0">
    <property type="entry name" value="PORPHOBILINOGEN DEAMINASE"/>
    <property type="match status" value="1"/>
</dbReference>
<evidence type="ECO:0000256" key="7">
    <source>
        <dbReference type="ARBA" id="ARBA00048169"/>
    </source>
</evidence>
<dbReference type="GO" id="GO:0004418">
    <property type="term" value="F:hydroxymethylbilane synthase activity"/>
    <property type="evidence" value="ECO:0007669"/>
    <property type="project" value="UniProtKB-EC"/>
</dbReference>
<evidence type="ECO:0000313" key="11">
    <source>
        <dbReference type="Proteomes" id="UP001549204"/>
    </source>
</evidence>
<evidence type="ECO:0000256" key="1">
    <source>
        <dbReference type="ARBA" id="ARBA00001916"/>
    </source>
</evidence>
<reference evidence="10 11" key="1">
    <citation type="submission" date="2024-06" db="EMBL/GenBank/DDBJ databases">
        <title>Genomic Encyclopedia of Type Strains, Phase IV (KMG-IV): sequencing the most valuable type-strain genomes for metagenomic binning, comparative biology and taxonomic classification.</title>
        <authorList>
            <person name="Goeker M."/>
        </authorList>
    </citation>
    <scope>NUCLEOTIDE SEQUENCE [LARGE SCALE GENOMIC DNA]</scope>
    <source>
        <strain evidence="10 11">DSM 100022</strain>
    </source>
</reference>
<dbReference type="InterPro" id="IPR000860">
    <property type="entry name" value="HemC"/>
</dbReference>
<comment type="caution">
    <text evidence="10">The sequence shown here is derived from an EMBL/GenBank/DDBJ whole genome shotgun (WGS) entry which is preliminary data.</text>
</comment>
<proteinExistence type="inferred from homology"/>
<keyword evidence="11" id="KW-1185">Reference proteome</keyword>
<dbReference type="InterPro" id="IPR036803">
    <property type="entry name" value="Porphobilinogen_deaminase_C_sf"/>
</dbReference>
<dbReference type="SUPFAM" id="SSF54782">
    <property type="entry name" value="Porphobilinogen deaminase (hydroxymethylbilane synthase), C-terminal domain"/>
    <property type="match status" value="1"/>
</dbReference>
<evidence type="ECO:0000313" key="10">
    <source>
        <dbReference type="EMBL" id="MET3583622.1"/>
    </source>
</evidence>
<evidence type="ECO:0000256" key="2">
    <source>
        <dbReference type="ARBA" id="ARBA00002869"/>
    </source>
</evidence>
<comment type="catalytic activity">
    <reaction evidence="7">
        <text>4 porphobilinogen + H2O = hydroxymethylbilane + 4 NH4(+)</text>
        <dbReference type="Rhea" id="RHEA:13185"/>
        <dbReference type="ChEBI" id="CHEBI:15377"/>
        <dbReference type="ChEBI" id="CHEBI:28938"/>
        <dbReference type="ChEBI" id="CHEBI:57845"/>
        <dbReference type="ChEBI" id="CHEBI:58126"/>
        <dbReference type="EC" id="2.5.1.61"/>
    </reaction>
</comment>
<dbReference type="InterPro" id="IPR022417">
    <property type="entry name" value="Porphobilin_deaminase_N"/>
</dbReference>
<dbReference type="RefSeq" id="WP_081482078.1">
    <property type="nucleotide sequence ID" value="NZ_JBEPMC010000020.1"/>
</dbReference>
<name>A0ABV2GZP5_9HYPH</name>
<evidence type="ECO:0000256" key="3">
    <source>
        <dbReference type="ARBA" id="ARBA00004735"/>
    </source>
</evidence>
<dbReference type="NCBIfam" id="TIGR00212">
    <property type="entry name" value="hemC"/>
    <property type="match status" value="1"/>
</dbReference>
<dbReference type="PANTHER" id="PTHR11557">
    <property type="entry name" value="PORPHOBILINOGEN DEAMINASE"/>
    <property type="match status" value="1"/>
</dbReference>
<dbReference type="InterPro" id="IPR022419">
    <property type="entry name" value="Porphobilin_deaminase_cofac_BS"/>
</dbReference>
<accession>A0ABV2GZP5</accession>
<keyword evidence="5 10" id="KW-0808">Transferase</keyword>
<gene>
    <name evidence="10" type="ORF">ABID19_006687</name>
</gene>
<dbReference type="PIRSF" id="PIRSF001438">
    <property type="entry name" value="4pyrrol_synth_OHMeBilane_synth"/>
    <property type="match status" value="1"/>
</dbReference>
<feature type="domain" description="Porphobilinogen deaminase N-terminal" evidence="9">
    <location>
        <begin position="6"/>
        <end position="212"/>
    </location>
</feature>
<evidence type="ECO:0000259" key="9">
    <source>
        <dbReference type="Pfam" id="PF01379"/>
    </source>
</evidence>
<dbReference type="PROSITE" id="PS00533">
    <property type="entry name" value="PORPHOBILINOGEN_DEAM"/>
    <property type="match status" value="1"/>
</dbReference>
<dbReference type="Pfam" id="PF01379">
    <property type="entry name" value="Porphobil_deam"/>
    <property type="match status" value="1"/>
</dbReference>
<evidence type="ECO:0000256" key="4">
    <source>
        <dbReference type="ARBA" id="ARBA00005638"/>
    </source>
</evidence>
<dbReference type="Gene3D" id="3.40.190.10">
    <property type="entry name" value="Periplasmic binding protein-like II"/>
    <property type="match status" value="2"/>
</dbReference>
<organism evidence="10 11">
    <name type="scientific">Mesorhizobium robiniae</name>
    <dbReference type="NCBI Taxonomy" id="559315"/>
    <lineage>
        <taxon>Bacteria</taxon>
        <taxon>Pseudomonadati</taxon>
        <taxon>Pseudomonadota</taxon>
        <taxon>Alphaproteobacteria</taxon>
        <taxon>Hyphomicrobiales</taxon>
        <taxon>Phyllobacteriaceae</taxon>
        <taxon>Mesorhizobium</taxon>
    </lineage>
</organism>
<evidence type="ECO:0000256" key="8">
    <source>
        <dbReference type="NCBIfam" id="TIGR00212"/>
    </source>
</evidence>
<evidence type="ECO:0000256" key="5">
    <source>
        <dbReference type="ARBA" id="ARBA00022679"/>
    </source>
</evidence>
<protein>
    <recommendedName>
        <fullName evidence="8">Hydroxymethylbilane synthase</fullName>
        <ecNumber evidence="8">2.5.1.61</ecNumber>
    </recommendedName>
</protein>
<dbReference type="SUPFAM" id="SSF53850">
    <property type="entry name" value="Periplasmic binding protein-like II"/>
    <property type="match status" value="1"/>
</dbReference>
<sequence>MKHPKLRLGTRRSPMAIVVAGTAERLIKAVEPRIEVEICPFVSEGDLIKGDLKLYGGKGTFIKDLERRLLANEIDCAIHALKDIPGDVQMHEELMLIAFLSREDPRDALVLRSGLSEEEFLAKQRVRIGTSAPRRRAAALRLFPDCAVELSRGNVNTRLKNLDSGLHDALILSGSGLDRVGFHSRIARLFSYDEVLPAAGQGILVLQIRREDLNRCSYLRIVNNEESENAAAAEREVLAQLNGNCHSAIAAHCWAVESGGHKLTAAVFDSATGNCLEAAMELPLNSKDFTELGAKVAEQLIKDGCRKFLTPVGA</sequence>
<keyword evidence="6" id="KW-0627">Porphyrin biosynthesis</keyword>
<dbReference type="EC" id="2.5.1.61" evidence="8"/>
<dbReference type="PRINTS" id="PR00151">
    <property type="entry name" value="PORPHBDMNASE"/>
</dbReference>